<evidence type="ECO:0000313" key="2">
    <source>
        <dbReference type="EMBL" id="KAI5314286.1"/>
    </source>
</evidence>
<evidence type="ECO:0000259" key="1">
    <source>
        <dbReference type="PROSITE" id="PS50994"/>
    </source>
</evidence>
<dbReference type="InterPro" id="IPR001584">
    <property type="entry name" value="Integrase_cat-core"/>
</dbReference>
<dbReference type="Gene3D" id="3.30.420.10">
    <property type="entry name" value="Ribonuclease H-like superfamily/Ribonuclease H"/>
    <property type="match status" value="1"/>
</dbReference>
<organism evidence="2 3">
    <name type="scientific">Prunus dulcis</name>
    <name type="common">Almond</name>
    <name type="synonym">Amygdalus dulcis</name>
    <dbReference type="NCBI Taxonomy" id="3755"/>
    <lineage>
        <taxon>Eukaryota</taxon>
        <taxon>Viridiplantae</taxon>
        <taxon>Streptophyta</taxon>
        <taxon>Embryophyta</taxon>
        <taxon>Tracheophyta</taxon>
        <taxon>Spermatophyta</taxon>
        <taxon>Magnoliopsida</taxon>
        <taxon>eudicotyledons</taxon>
        <taxon>Gunneridae</taxon>
        <taxon>Pentapetalae</taxon>
        <taxon>rosids</taxon>
        <taxon>fabids</taxon>
        <taxon>Rosales</taxon>
        <taxon>Rosaceae</taxon>
        <taxon>Amygdaloideae</taxon>
        <taxon>Amygdaleae</taxon>
        <taxon>Prunus</taxon>
    </lineage>
</organism>
<reference evidence="2 3" key="1">
    <citation type="journal article" date="2022" name="G3 (Bethesda)">
        <title>Whole-genome sequence and methylome profiling of the almond [Prunus dulcis (Mill.) D.A. Webb] cultivar 'Nonpareil'.</title>
        <authorList>
            <person name="D'Amico-Willman K.M."/>
            <person name="Ouma W.Z."/>
            <person name="Meulia T."/>
            <person name="Sideli G.M."/>
            <person name="Gradziel T.M."/>
            <person name="Fresnedo-Ramirez J."/>
        </authorList>
    </citation>
    <scope>NUCLEOTIDE SEQUENCE [LARGE SCALE GENOMIC DNA]</scope>
    <source>
        <strain evidence="2">Clone GOH B32 T37-40</strain>
    </source>
</reference>
<protein>
    <recommendedName>
        <fullName evidence="1">Integrase catalytic domain-containing protein</fullName>
    </recommendedName>
</protein>
<name>A0AAD4YM62_PRUDU</name>
<dbReference type="EMBL" id="JAJFAZ020000008">
    <property type="protein sequence ID" value="KAI5314286.1"/>
    <property type="molecule type" value="Genomic_DNA"/>
</dbReference>
<dbReference type="InterPro" id="IPR012337">
    <property type="entry name" value="RNaseH-like_sf"/>
</dbReference>
<sequence>MFKIYKAEVENQLDLKIKVVRFDRGGEFYGKFTKKGRNPGPFAIFLQQEHIVAQYTNPGTPQQNGVSDRRNRTLKEMVSSMMCCTTLPNFLWGEALKTSNYLLIRTPTKSVDRTPYEIWCNRKPSFDHLRTWGCRAEAKIYNPMQKKLDSKTISCYFVGYPDRTKGYRFYCPNHNTRFVETQSAVFIEEEKEETDTTDFEFEEILESKEIAEVGNKEKGVTILTFDNLNKEISPTHEDINSHQNLEVETQQNAEVEMQLNMPEQPQTMELRRSQRTRRPALPMTILSICKSLSLISTP</sequence>
<accession>A0AAD4YM62</accession>
<dbReference type="PANTHER" id="PTHR42648:SF28">
    <property type="entry name" value="TRANSPOSON-ENCODED PROTEIN WITH RIBONUCLEASE H-LIKE AND RETROVIRUS ZINC FINGER-LIKE DOMAINS"/>
    <property type="match status" value="1"/>
</dbReference>
<feature type="domain" description="Integrase catalytic" evidence="1">
    <location>
        <begin position="1"/>
        <end position="123"/>
    </location>
</feature>
<dbReference type="PANTHER" id="PTHR42648">
    <property type="entry name" value="TRANSPOSASE, PUTATIVE-RELATED"/>
    <property type="match status" value="1"/>
</dbReference>
<keyword evidence="3" id="KW-1185">Reference proteome</keyword>
<comment type="caution">
    <text evidence="2">The sequence shown here is derived from an EMBL/GenBank/DDBJ whole genome shotgun (WGS) entry which is preliminary data.</text>
</comment>
<dbReference type="GO" id="GO:0003676">
    <property type="term" value="F:nucleic acid binding"/>
    <property type="evidence" value="ECO:0007669"/>
    <property type="project" value="InterPro"/>
</dbReference>
<dbReference type="Proteomes" id="UP001054821">
    <property type="component" value="Chromosome 8"/>
</dbReference>
<dbReference type="InterPro" id="IPR057670">
    <property type="entry name" value="SH3_retrovirus"/>
</dbReference>
<dbReference type="AlphaFoldDB" id="A0AAD4YM62"/>
<dbReference type="InterPro" id="IPR039537">
    <property type="entry name" value="Retrotran_Ty1/copia-like"/>
</dbReference>
<dbReference type="SUPFAM" id="SSF53098">
    <property type="entry name" value="Ribonuclease H-like"/>
    <property type="match status" value="1"/>
</dbReference>
<dbReference type="InterPro" id="IPR036397">
    <property type="entry name" value="RNaseH_sf"/>
</dbReference>
<gene>
    <name evidence="2" type="ORF">L3X38_043462</name>
</gene>
<dbReference type="Pfam" id="PF25597">
    <property type="entry name" value="SH3_retrovirus"/>
    <property type="match status" value="1"/>
</dbReference>
<dbReference type="PROSITE" id="PS50994">
    <property type="entry name" value="INTEGRASE"/>
    <property type="match status" value="1"/>
</dbReference>
<evidence type="ECO:0000313" key="3">
    <source>
        <dbReference type="Proteomes" id="UP001054821"/>
    </source>
</evidence>
<proteinExistence type="predicted"/>
<dbReference type="GO" id="GO:0015074">
    <property type="term" value="P:DNA integration"/>
    <property type="evidence" value="ECO:0007669"/>
    <property type="project" value="InterPro"/>
</dbReference>